<evidence type="ECO:0000256" key="1">
    <source>
        <dbReference type="SAM" id="MobiDB-lite"/>
    </source>
</evidence>
<name>A0A327P8R4_9BACT</name>
<dbReference type="Proteomes" id="UP000249610">
    <property type="component" value="Unassembled WGS sequence"/>
</dbReference>
<comment type="caution">
    <text evidence="3">The sequence shown here is derived from an EMBL/GenBank/DDBJ whole genome shotgun (WGS) entry which is preliminary data.</text>
</comment>
<protein>
    <submittedName>
        <fullName evidence="3">Mannose-6-phosphate isomerase-like protein (Cupin superfamily)</fullName>
    </submittedName>
</protein>
<evidence type="ECO:0000259" key="2">
    <source>
        <dbReference type="Pfam" id="PF01050"/>
    </source>
</evidence>
<dbReference type="InterPro" id="IPR001538">
    <property type="entry name" value="Man6P_isomerase-2_C"/>
</dbReference>
<evidence type="ECO:0000313" key="4">
    <source>
        <dbReference type="Proteomes" id="UP000249610"/>
    </source>
</evidence>
<proteinExistence type="predicted"/>
<dbReference type="InterPro" id="IPR011051">
    <property type="entry name" value="RmlC_Cupin_sf"/>
</dbReference>
<feature type="region of interest" description="Disordered" evidence="1">
    <location>
        <begin position="172"/>
        <end position="191"/>
    </location>
</feature>
<dbReference type="Pfam" id="PF01050">
    <property type="entry name" value="MannoseP_isomer"/>
    <property type="match status" value="1"/>
</dbReference>
<evidence type="ECO:0000313" key="3">
    <source>
        <dbReference type="EMBL" id="RAI87971.1"/>
    </source>
</evidence>
<dbReference type="GO" id="GO:0016779">
    <property type="term" value="F:nucleotidyltransferase activity"/>
    <property type="evidence" value="ECO:0007669"/>
    <property type="project" value="InterPro"/>
</dbReference>
<organism evidence="3 4">
    <name type="scientific">Algoriphagus yeomjeoni</name>
    <dbReference type="NCBI Taxonomy" id="291403"/>
    <lineage>
        <taxon>Bacteria</taxon>
        <taxon>Pseudomonadati</taxon>
        <taxon>Bacteroidota</taxon>
        <taxon>Cytophagia</taxon>
        <taxon>Cytophagales</taxon>
        <taxon>Cyclobacteriaceae</taxon>
        <taxon>Algoriphagus</taxon>
    </lineage>
</organism>
<keyword evidence="3" id="KW-0413">Isomerase</keyword>
<gene>
    <name evidence="3" type="ORF">LV83_02888</name>
</gene>
<dbReference type="AlphaFoldDB" id="A0A327P8R4"/>
<reference evidence="3 4" key="1">
    <citation type="submission" date="2018-06" db="EMBL/GenBank/DDBJ databases">
        <title>Genomic Encyclopedia of Archaeal and Bacterial Type Strains, Phase II (KMG-II): from individual species to whole genera.</title>
        <authorList>
            <person name="Goeker M."/>
        </authorList>
    </citation>
    <scope>NUCLEOTIDE SEQUENCE [LARGE SCALE GENOMIC DNA]</scope>
    <source>
        <strain evidence="3 4">DSM 23446</strain>
    </source>
</reference>
<dbReference type="GO" id="GO:0016853">
    <property type="term" value="F:isomerase activity"/>
    <property type="evidence" value="ECO:0007669"/>
    <property type="project" value="UniProtKB-KW"/>
</dbReference>
<sequence>MRFLSELIIFDLHIFKTDMDLLDKNSQLNENEVFQKVEDFLEVKGFRIGVKDDKRPWGGFFALDEKQIREFAAMFFEDVEFSELQLTQKLSPKLLLVAPGARLSWQYHHRRAEIWKLIDGEAGIVRSPTDELGKLEKMDLGETIFLAQGERHRLVGLDSWGIVAEIWMHTDPQTPSSEEDIVRVEDDYARK</sequence>
<dbReference type="EMBL" id="QLLK01000008">
    <property type="protein sequence ID" value="RAI87971.1"/>
    <property type="molecule type" value="Genomic_DNA"/>
</dbReference>
<dbReference type="GO" id="GO:0005976">
    <property type="term" value="P:polysaccharide metabolic process"/>
    <property type="evidence" value="ECO:0007669"/>
    <property type="project" value="InterPro"/>
</dbReference>
<keyword evidence="4" id="KW-1185">Reference proteome</keyword>
<accession>A0A327P8R4</accession>
<dbReference type="SUPFAM" id="SSF51182">
    <property type="entry name" value="RmlC-like cupins"/>
    <property type="match status" value="1"/>
</dbReference>
<feature type="compositionally biased region" description="Basic and acidic residues" evidence="1">
    <location>
        <begin position="180"/>
        <end position="191"/>
    </location>
</feature>
<feature type="domain" description="Mannose-6-phosphate isomerase type II C-terminal" evidence="2">
    <location>
        <begin position="81"/>
        <end position="186"/>
    </location>
</feature>